<dbReference type="OrthoDB" id="3238356at2"/>
<proteinExistence type="predicted"/>
<feature type="transmembrane region" description="Helical" evidence="1">
    <location>
        <begin position="55"/>
        <end position="76"/>
    </location>
</feature>
<dbReference type="GO" id="GO:0005886">
    <property type="term" value="C:plasma membrane"/>
    <property type="evidence" value="ECO:0007669"/>
    <property type="project" value="TreeGrafter"/>
</dbReference>
<organism evidence="2 3">
    <name type="scientific">Gryllotalpicola protaetiae</name>
    <dbReference type="NCBI Taxonomy" id="2419771"/>
    <lineage>
        <taxon>Bacteria</taxon>
        <taxon>Bacillati</taxon>
        <taxon>Actinomycetota</taxon>
        <taxon>Actinomycetes</taxon>
        <taxon>Micrococcales</taxon>
        <taxon>Microbacteriaceae</taxon>
        <taxon>Gryllotalpicola</taxon>
    </lineage>
</organism>
<keyword evidence="1" id="KW-1133">Transmembrane helix</keyword>
<accession>A0A387BLR8</accession>
<dbReference type="RefSeq" id="WP_120789110.1">
    <property type="nucleotide sequence ID" value="NZ_CP032624.1"/>
</dbReference>
<keyword evidence="3" id="KW-1185">Reference proteome</keyword>
<dbReference type="KEGG" id="gry:D7I44_08560"/>
<gene>
    <name evidence="2" type="ORF">D7I44_08560</name>
</gene>
<evidence type="ECO:0000256" key="1">
    <source>
        <dbReference type="SAM" id="Phobius"/>
    </source>
</evidence>
<sequence length="203" mass="21100">MSIPGSADEFRDALRLEARGLAKKAIDGVRLVFGIAGAAALIVGVLLLVWPQHTIPVLAFLFGIYLVITGGVRLVLGIFGHSLGTGHRVLNVLLGILLVVGGIIALRDIAIASATLLFVIAIVVGVGWIVEGIMAITESGASMRQGWSVAYGIISILGGVAVLAVPTWSGFWLLMVAGIILIVLGILGLVRAFTFGRDARAAL</sequence>
<dbReference type="PANTHER" id="PTHR34989:SF1">
    <property type="entry name" value="PROTEIN HDED"/>
    <property type="match status" value="1"/>
</dbReference>
<dbReference type="EMBL" id="CP032624">
    <property type="protein sequence ID" value="AYG03578.1"/>
    <property type="molecule type" value="Genomic_DNA"/>
</dbReference>
<reference evidence="2 3" key="1">
    <citation type="submission" date="2018-09" db="EMBL/GenBank/DDBJ databases">
        <title>Genome sequencing of strain 2DFW10M-5.</title>
        <authorList>
            <person name="Heo J."/>
            <person name="Kim S.-J."/>
            <person name="Kwon S.-W."/>
        </authorList>
    </citation>
    <scope>NUCLEOTIDE SEQUENCE [LARGE SCALE GENOMIC DNA]</scope>
    <source>
        <strain evidence="2 3">2DFW10M-5</strain>
    </source>
</reference>
<dbReference type="Pfam" id="PF03729">
    <property type="entry name" value="DUF308"/>
    <property type="match status" value="2"/>
</dbReference>
<keyword evidence="1" id="KW-0812">Transmembrane</keyword>
<evidence type="ECO:0000313" key="2">
    <source>
        <dbReference type="EMBL" id="AYG03578.1"/>
    </source>
</evidence>
<evidence type="ECO:0000313" key="3">
    <source>
        <dbReference type="Proteomes" id="UP000275069"/>
    </source>
</evidence>
<feature type="transmembrane region" description="Helical" evidence="1">
    <location>
        <begin position="29"/>
        <end position="49"/>
    </location>
</feature>
<dbReference type="PANTHER" id="PTHR34989">
    <property type="entry name" value="PROTEIN HDED"/>
    <property type="match status" value="1"/>
</dbReference>
<feature type="transmembrane region" description="Helical" evidence="1">
    <location>
        <begin position="88"/>
        <end position="106"/>
    </location>
</feature>
<dbReference type="InterPro" id="IPR052712">
    <property type="entry name" value="Acid_resist_chaperone_HdeD"/>
</dbReference>
<dbReference type="InterPro" id="IPR005325">
    <property type="entry name" value="DUF308_memb"/>
</dbReference>
<feature type="transmembrane region" description="Helical" evidence="1">
    <location>
        <begin position="112"/>
        <end position="136"/>
    </location>
</feature>
<dbReference type="Proteomes" id="UP000275069">
    <property type="component" value="Chromosome"/>
</dbReference>
<dbReference type="AlphaFoldDB" id="A0A387BLR8"/>
<evidence type="ECO:0008006" key="4">
    <source>
        <dbReference type="Google" id="ProtNLM"/>
    </source>
</evidence>
<protein>
    <recommendedName>
        <fullName evidence="4">HdeD family acid-resistance protein</fullName>
    </recommendedName>
</protein>
<feature type="transmembrane region" description="Helical" evidence="1">
    <location>
        <begin position="171"/>
        <end position="190"/>
    </location>
</feature>
<name>A0A387BLR8_9MICO</name>
<feature type="transmembrane region" description="Helical" evidence="1">
    <location>
        <begin position="148"/>
        <end position="165"/>
    </location>
</feature>
<keyword evidence="1" id="KW-0472">Membrane</keyword>